<comment type="similarity">
    <text evidence="2">Belongs to the bacterial flagellin family.</text>
</comment>
<dbReference type="PANTHER" id="PTHR42792">
    <property type="entry name" value="FLAGELLIN"/>
    <property type="match status" value="1"/>
</dbReference>
<dbReference type="InterPro" id="IPR046358">
    <property type="entry name" value="Flagellin_C"/>
</dbReference>
<evidence type="ECO:0000256" key="2">
    <source>
        <dbReference type="ARBA" id="ARBA00005709"/>
    </source>
</evidence>
<protein>
    <recommendedName>
        <fullName evidence="4">Flagellin C-terminal domain-containing protein</fullName>
    </recommendedName>
</protein>
<sequence length="329" mass="35399">MVSAGETETITFVQPHRDKEAKVTLASGDTINEAITKMQDTLDREGFEVDVSWDIPNNTFLFESRKRGSAYNFFASGSNSTGTANDKIIQYDPNNGSPTEDADGDGFMDEGNGAGMNAFMDQARDIQVRVYTPNGSSTLLTSRTSTFRADLETYDKDKAVDDGGYNQGIVGLEFTLDIDDVTSGSVLVKAGLDVSGLLTIQAGPNKGSDHRISMAIPDMGASALGIEGLDITTQESSQNLIDAETLDKAISVVSTARGNLGALQNRLEHTIKNLSVTKENLASSESRIRDTDMAKEMMEFTRNQIMQQAGTAMLAQANQVPQSVLQLLG</sequence>
<dbReference type="InterPro" id="IPR042187">
    <property type="entry name" value="Flagellin_C_sub2"/>
</dbReference>
<dbReference type="SUPFAM" id="SSF64518">
    <property type="entry name" value="Phase 1 flagellin"/>
    <property type="match status" value="1"/>
</dbReference>
<evidence type="ECO:0000256" key="1">
    <source>
        <dbReference type="ARBA" id="ARBA00004365"/>
    </source>
</evidence>
<reference evidence="5 6" key="1">
    <citation type="journal article" date="2017" name="ISME J.">
        <title>Potential for microbial H2 and metal transformations associated with novel bacteria and archaea in deep terrestrial subsurface sediments.</title>
        <authorList>
            <person name="Hernsdorf A.W."/>
            <person name="Amano Y."/>
            <person name="Miyakawa K."/>
            <person name="Ise K."/>
            <person name="Suzuki Y."/>
            <person name="Anantharaman K."/>
            <person name="Probst A."/>
            <person name="Burstein D."/>
            <person name="Thomas B.C."/>
            <person name="Banfield J.F."/>
        </authorList>
    </citation>
    <scope>NUCLEOTIDE SEQUENCE [LARGE SCALE GENOMIC DNA]</scope>
    <source>
        <strain evidence="5">HGW-Wallbacteria-1</strain>
    </source>
</reference>
<evidence type="ECO:0000256" key="3">
    <source>
        <dbReference type="ARBA" id="ARBA00023143"/>
    </source>
</evidence>
<dbReference type="GO" id="GO:0005198">
    <property type="term" value="F:structural molecule activity"/>
    <property type="evidence" value="ECO:0007669"/>
    <property type="project" value="InterPro"/>
</dbReference>
<dbReference type="PANTHER" id="PTHR42792:SF2">
    <property type="entry name" value="FLAGELLIN"/>
    <property type="match status" value="1"/>
</dbReference>
<dbReference type="Proteomes" id="UP000233256">
    <property type="component" value="Unassembled WGS sequence"/>
</dbReference>
<dbReference type="GO" id="GO:0009288">
    <property type="term" value="C:bacterial-type flagellum"/>
    <property type="evidence" value="ECO:0007669"/>
    <property type="project" value="UniProtKB-SubCell"/>
</dbReference>
<dbReference type="Gene3D" id="1.20.1330.10">
    <property type="entry name" value="f41 fragment of flagellin, N-terminal domain"/>
    <property type="match status" value="1"/>
</dbReference>
<evidence type="ECO:0000259" key="4">
    <source>
        <dbReference type="Pfam" id="PF00700"/>
    </source>
</evidence>
<keyword evidence="3" id="KW-0975">Bacterial flagellum</keyword>
<evidence type="ECO:0000313" key="5">
    <source>
        <dbReference type="EMBL" id="PKK88170.1"/>
    </source>
</evidence>
<evidence type="ECO:0000313" key="6">
    <source>
        <dbReference type="Proteomes" id="UP000233256"/>
    </source>
</evidence>
<comment type="subcellular location">
    <subcellularLocation>
        <location evidence="1">Bacterial flagellum</location>
    </subcellularLocation>
</comment>
<proteinExistence type="inferred from homology"/>
<organism evidence="5 6">
    <name type="scientific">Candidatus Wallbacteria bacterium HGW-Wallbacteria-1</name>
    <dbReference type="NCBI Taxonomy" id="2013854"/>
    <lineage>
        <taxon>Bacteria</taxon>
        <taxon>Candidatus Walliibacteriota</taxon>
    </lineage>
</organism>
<dbReference type="AlphaFoldDB" id="A0A2N1PIM5"/>
<dbReference type="EMBL" id="PGXC01000061">
    <property type="protein sequence ID" value="PKK88170.1"/>
    <property type="molecule type" value="Genomic_DNA"/>
</dbReference>
<gene>
    <name evidence="5" type="ORF">CVV64_20025</name>
</gene>
<name>A0A2N1PIM5_9BACT</name>
<dbReference type="Gene3D" id="6.10.10.10">
    <property type="entry name" value="Flagellar export chaperone, C-terminal domain"/>
    <property type="match status" value="1"/>
</dbReference>
<dbReference type="Pfam" id="PF00700">
    <property type="entry name" value="Flagellin_C"/>
    <property type="match status" value="1"/>
</dbReference>
<accession>A0A2N1PIM5</accession>
<dbReference type="InterPro" id="IPR001492">
    <property type="entry name" value="Flagellin"/>
</dbReference>
<feature type="domain" description="Flagellin C-terminal" evidence="4">
    <location>
        <begin position="245"/>
        <end position="328"/>
    </location>
</feature>
<comment type="caution">
    <text evidence="5">The sequence shown here is derived from an EMBL/GenBank/DDBJ whole genome shotgun (WGS) entry which is preliminary data.</text>
</comment>